<keyword evidence="2" id="KW-0813">Transport</keyword>
<dbReference type="InterPro" id="IPR004770">
    <property type="entry name" value="Na/H_antiport_NhaC"/>
</dbReference>
<sequence length="492" mass="53086">MIWPYERKRVDSLSEDHKEKRQPGAVMSFLVFGAAIAVLLLGVVLLDYDIHIVLLCALAVVCIASVPLGYSFMDLVDCMKKSLGQALAAMIIFIFIGIIISSLIFSGTVPALIYYGLQYIIPDYFLPIGLLLCSLTSISIGTSWGTVGTMGLAMMGIGAGMGIPAPLTAGMVISGAFFGDKMSSISDSTNLAPAAAGTTLYAHIGAMWKTTFPSYIITLAVFTVLGLSYHGGNFSMDTVNLFLDTIGGRFHISPLVLMPMAVLLILNLMKYPAVPSMAIGTVLAVLVAVFYQGCPMSEVVAGLNYGYAESTGVELVDKLLLRGGIQSMMYTFSLSCIAISFGGVMEHVGYLPQIVKVIIKRVRSDRMMVPVVIASTTFGTLTMGEVFLSIVVNGSLYKEAFRERGLRPEMLSRLLEEGGTLTQVFIPWSTSGVFILSTLGVGVSQYWKYAVLNYVNPVLSIVLAMFGIYVLKVGAEEKKSLCHRLIHSHKLS</sequence>
<evidence type="ECO:0000256" key="7">
    <source>
        <dbReference type="ARBA" id="ARBA00023136"/>
    </source>
</evidence>
<feature type="transmembrane region" description="Helical" evidence="9">
    <location>
        <begin position="25"/>
        <end position="46"/>
    </location>
</feature>
<reference evidence="11 12" key="2">
    <citation type="submission" date="2007-09" db="EMBL/GenBank/DDBJ databases">
        <title>Draft genome sequence of Clostridium bolteae (ATCC BAA-613).</title>
        <authorList>
            <person name="Sudarsanam P."/>
            <person name="Ley R."/>
            <person name="Guruge J."/>
            <person name="Turnbaugh P.J."/>
            <person name="Mahowald M."/>
            <person name="Liep D."/>
            <person name="Gordon J."/>
        </authorList>
    </citation>
    <scope>NUCLEOTIDE SEQUENCE [LARGE SCALE GENOMIC DNA]</scope>
    <source>
        <strain evidence="12">ATCC BAA-613 / DSM 15670 / CCUG 46953 / JCM 12243 / WAL 16351</strain>
    </source>
</reference>
<organism evidence="11 12">
    <name type="scientific">Enterocloster bolteae (strain ATCC BAA-613 / DSM 15670 / CCUG 46953 / JCM 12243 / WAL 16351)</name>
    <name type="common">Clostridium bolteae</name>
    <dbReference type="NCBI Taxonomy" id="411902"/>
    <lineage>
        <taxon>Bacteria</taxon>
        <taxon>Bacillati</taxon>
        <taxon>Bacillota</taxon>
        <taxon>Clostridia</taxon>
        <taxon>Lachnospirales</taxon>
        <taxon>Lachnospiraceae</taxon>
        <taxon>Enterocloster</taxon>
    </lineage>
</organism>
<feature type="transmembrane region" description="Helical" evidence="9">
    <location>
        <begin position="190"/>
        <end position="208"/>
    </location>
</feature>
<feature type="transmembrane region" description="Helical" evidence="9">
    <location>
        <begin position="328"/>
        <end position="348"/>
    </location>
</feature>
<feature type="transmembrane region" description="Helical" evidence="9">
    <location>
        <begin position="276"/>
        <end position="293"/>
    </location>
</feature>
<proteinExistence type="inferred from homology"/>
<feature type="transmembrane region" description="Helical" evidence="9">
    <location>
        <begin position="369"/>
        <end position="392"/>
    </location>
</feature>
<comment type="caution">
    <text evidence="11">The sequence shown here is derived from an EMBL/GenBank/DDBJ whole genome shotgun (WGS) entry which is preliminary data.</text>
</comment>
<evidence type="ECO:0000256" key="3">
    <source>
        <dbReference type="ARBA" id="ARBA00022449"/>
    </source>
</evidence>
<feature type="transmembrane region" description="Helical" evidence="9">
    <location>
        <begin position="451"/>
        <end position="471"/>
    </location>
</feature>
<evidence type="ECO:0000256" key="1">
    <source>
        <dbReference type="ARBA" id="ARBA00004651"/>
    </source>
</evidence>
<keyword evidence="7 9" id="KW-0472">Membrane</keyword>
<dbReference type="HOGENOM" id="CLU_033405_1_0_9"/>
<feature type="transmembrane region" description="Helical" evidence="9">
    <location>
        <begin position="152"/>
        <end position="178"/>
    </location>
</feature>
<feature type="domain" description="Na+/H+ antiporter NhaC-like C-terminal" evidence="10">
    <location>
        <begin position="175"/>
        <end position="468"/>
    </location>
</feature>
<dbReference type="InterPro" id="IPR018461">
    <property type="entry name" value="Na/H_Antiport_NhaC-like_C"/>
</dbReference>
<evidence type="ECO:0000256" key="2">
    <source>
        <dbReference type="ARBA" id="ARBA00022448"/>
    </source>
</evidence>
<dbReference type="InterPro" id="IPR052180">
    <property type="entry name" value="NhaC_Na-H+_Antiporter"/>
</dbReference>
<gene>
    <name evidence="11" type="ORF">CLOBOL_07038</name>
</gene>
<evidence type="ECO:0000313" key="12">
    <source>
        <dbReference type="Proteomes" id="UP000005396"/>
    </source>
</evidence>
<keyword evidence="4" id="KW-1003">Cell membrane</keyword>
<evidence type="ECO:0000256" key="6">
    <source>
        <dbReference type="ARBA" id="ARBA00022989"/>
    </source>
</evidence>
<evidence type="ECO:0000256" key="5">
    <source>
        <dbReference type="ARBA" id="ARBA00022692"/>
    </source>
</evidence>
<keyword evidence="3" id="KW-0050">Antiport</keyword>
<dbReference type="eggNOG" id="COG1757">
    <property type="taxonomic scope" value="Bacteria"/>
</dbReference>
<reference evidence="11 12" key="1">
    <citation type="submission" date="2007-08" db="EMBL/GenBank/DDBJ databases">
        <authorList>
            <person name="Fulton L."/>
            <person name="Clifton S."/>
            <person name="Fulton B."/>
            <person name="Xu J."/>
            <person name="Minx P."/>
            <person name="Pepin K.H."/>
            <person name="Johnson M."/>
            <person name="Thiruvilangam P."/>
            <person name="Bhonagiri V."/>
            <person name="Nash W.E."/>
            <person name="Mardis E.R."/>
            <person name="Wilson R.K."/>
        </authorList>
    </citation>
    <scope>NUCLEOTIDE SEQUENCE [LARGE SCALE GENOMIC DNA]</scope>
    <source>
        <strain evidence="12">ATCC BAA-613 / DSM 15670 / CCUG 46953 / JCM 12243 / WAL 16351</strain>
    </source>
</reference>
<evidence type="ECO:0000256" key="9">
    <source>
        <dbReference type="SAM" id="Phobius"/>
    </source>
</evidence>
<dbReference type="EMBL" id="ABCC02000069">
    <property type="protein sequence ID" value="EDP12808.1"/>
    <property type="molecule type" value="Genomic_DNA"/>
</dbReference>
<feature type="transmembrane region" description="Helical" evidence="9">
    <location>
        <begin position="124"/>
        <end position="145"/>
    </location>
</feature>
<dbReference type="PaxDb" id="411902-CLOBOL_07038"/>
<accession>A8S4P4</accession>
<evidence type="ECO:0000259" key="10">
    <source>
        <dbReference type="Pfam" id="PF03553"/>
    </source>
</evidence>
<feature type="transmembrane region" description="Helical" evidence="9">
    <location>
        <begin position="52"/>
        <end position="73"/>
    </location>
</feature>
<evidence type="ECO:0000256" key="4">
    <source>
        <dbReference type="ARBA" id="ARBA00022475"/>
    </source>
</evidence>
<dbReference type="PANTHER" id="PTHR33451:SF3">
    <property type="entry name" value="MALATE-2H(+)_NA(+)-LACTATE ANTIPORTER"/>
    <property type="match status" value="1"/>
</dbReference>
<comment type="similarity">
    <text evidence="8">Belongs to the NhaC Na(+)/H(+) (TC 2.A.35) antiporter family.</text>
</comment>
<feature type="transmembrane region" description="Helical" evidence="9">
    <location>
        <begin position="85"/>
        <end position="104"/>
    </location>
</feature>
<feature type="transmembrane region" description="Helical" evidence="9">
    <location>
        <begin position="215"/>
        <end position="232"/>
    </location>
</feature>
<dbReference type="GO" id="GO:0015297">
    <property type="term" value="F:antiporter activity"/>
    <property type="evidence" value="ECO:0007669"/>
    <property type="project" value="UniProtKB-KW"/>
</dbReference>
<protein>
    <recommendedName>
        <fullName evidence="10">Na+/H+ antiporter NhaC-like C-terminal domain-containing protein</fullName>
    </recommendedName>
</protein>
<keyword evidence="5 9" id="KW-0812">Transmembrane</keyword>
<evidence type="ECO:0000313" key="11">
    <source>
        <dbReference type="EMBL" id="EDP12808.1"/>
    </source>
</evidence>
<evidence type="ECO:0000256" key="8">
    <source>
        <dbReference type="ARBA" id="ARBA00038435"/>
    </source>
</evidence>
<comment type="subcellular location">
    <subcellularLocation>
        <location evidence="1">Cell membrane</location>
        <topology evidence="1">Multi-pass membrane protein</topology>
    </subcellularLocation>
</comment>
<dbReference type="Proteomes" id="UP000005396">
    <property type="component" value="Unassembled WGS sequence"/>
</dbReference>
<dbReference type="PANTHER" id="PTHR33451">
    <property type="entry name" value="MALATE-2H(+)/NA(+)-LACTATE ANTIPORTER"/>
    <property type="match status" value="1"/>
</dbReference>
<name>A8S4P4_ENTBW</name>
<feature type="transmembrane region" description="Helical" evidence="9">
    <location>
        <begin position="252"/>
        <end position="269"/>
    </location>
</feature>
<feature type="transmembrane region" description="Helical" evidence="9">
    <location>
        <begin position="425"/>
        <end position="444"/>
    </location>
</feature>
<dbReference type="AlphaFoldDB" id="A8S4P4"/>
<keyword evidence="6 9" id="KW-1133">Transmembrane helix</keyword>
<dbReference type="NCBIfam" id="TIGR00931">
    <property type="entry name" value="antiport_nhaC"/>
    <property type="match status" value="1"/>
</dbReference>
<dbReference type="GO" id="GO:0005886">
    <property type="term" value="C:plasma membrane"/>
    <property type="evidence" value="ECO:0007669"/>
    <property type="project" value="UniProtKB-SubCell"/>
</dbReference>
<dbReference type="Pfam" id="PF03553">
    <property type="entry name" value="Na_H_antiporter"/>
    <property type="match status" value="1"/>
</dbReference>